<dbReference type="FunCoup" id="F2UA89">
    <property type="interactions" value="920"/>
</dbReference>
<dbReference type="AlphaFoldDB" id="F2UA89"/>
<dbReference type="OrthoDB" id="37721at2759"/>
<evidence type="ECO:0000256" key="7">
    <source>
        <dbReference type="ARBA" id="ARBA00049551"/>
    </source>
</evidence>
<evidence type="ECO:0000256" key="3">
    <source>
        <dbReference type="ARBA" id="ARBA00022448"/>
    </source>
</evidence>
<dbReference type="PANTHER" id="PTHR10884">
    <property type="entry name" value="NADH DEHYDROGENASE UBIQUINONE IRON-SULFUR PROTEIN 3"/>
    <property type="match status" value="1"/>
</dbReference>
<evidence type="ECO:0000256" key="2">
    <source>
        <dbReference type="ARBA" id="ARBA00007569"/>
    </source>
</evidence>
<dbReference type="PROSITE" id="PS00542">
    <property type="entry name" value="COMPLEX1_30K"/>
    <property type="match status" value="1"/>
</dbReference>
<accession>F2UA89</accession>
<comment type="subcellular location">
    <subcellularLocation>
        <location evidence="1">Mitochondrion</location>
    </subcellularLocation>
</comment>
<protein>
    <submittedName>
        <fullName evidence="11">NADH dehydrogenase iron-sulfur protein 3</fullName>
    </submittedName>
</protein>
<evidence type="ECO:0000256" key="5">
    <source>
        <dbReference type="ARBA" id="ARBA00023027"/>
    </source>
</evidence>
<dbReference type="OMA" id="PCRKNRF"/>
<dbReference type="NCBIfam" id="TIGR01961">
    <property type="entry name" value="NuoC_fam"/>
    <property type="match status" value="1"/>
</dbReference>
<dbReference type="GO" id="GO:0008137">
    <property type="term" value="F:NADH dehydrogenase (ubiquinone) activity"/>
    <property type="evidence" value="ECO:0007669"/>
    <property type="project" value="UniProtKB-EC"/>
</dbReference>
<dbReference type="InterPro" id="IPR001268">
    <property type="entry name" value="NADH_UbQ_OxRdtase_30kDa_su"/>
</dbReference>
<comment type="catalytic activity">
    <reaction evidence="7">
        <text>a ubiquinone + NADH + 5 H(+)(in) = a ubiquinol + NAD(+) + 4 H(+)(out)</text>
        <dbReference type="Rhea" id="RHEA:29091"/>
        <dbReference type="Rhea" id="RHEA-COMP:9565"/>
        <dbReference type="Rhea" id="RHEA-COMP:9566"/>
        <dbReference type="ChEBI" id="CHEBI:15378"/>
        <dbReference type="ChEBI" id="CHEBI:16389"/>
        <dbReference type="ChEBI" id="CHEBI:17976"/>
        <dbReference type="ChEBI" id="CHEBI:57540"/>
        <dbReference type="ChEBI" id="CHEBI:57945"/>
        <dbReference type="EC" id="7.1.1.2"/>
    </reaction>
</comment>
<dbReference type="FunFam" id="3.30.460.80:FF:000002">
    <property type="entry name" value="NADH dehydrogenase iron-sulfur protein 3, mitochondrial"/>
    <property type="match status" value="1"/>
</dbReference>
<organism evidence="12">
    <name type="scientific">Salpingoeca rosetta (strain ATCC 50818 / BSB-021)</name>
    <dbReference type="NCBI Taxonomy" id="946362"/>
    <lineage>
        <taxon>Eukaryota</taxon>
        <taxon>Choanoflagellata</taxon>
        <taxon>Craspedida</taxon>
        <taxon>Salpingoecidae</taxon>
        <taxon>Salpingoeca</taxon>
    </lineage>
</organism>
<dbReference type="InterPro" id="IPR010218">
    <property type="entry name" value="NADH_DH_suC"/>
</dbReference>
<evidence type="ECO:0000256" key="4">
    <source>
        <dbReference type="ARBA" id="ARBA00022967"/>
    </source>
</evidence>
<dbReference type="STRING" id="946362.F2UA89"/>
<proteinExistence type="inferred from homology"/>
<gene>
    <name evidence="11" type="ORF">PTSG_12305</name>
</gene>
<dbReference type="Proteomes" id="UP000007799">
    <property type="component" value="Unassembled WGS sequence"/>
</dbReference>
<dbReference type="GO" id="GO:0005739">
    <property type="term" value="C:mitochondrion"/>
    <property type="evidence" value="ECO:0007669"/>
    <property type="project" value="UniProtKB-SubCell"/>
</dbReference>
<dbReference type="RefSeq" id="XP_004993945.1">
    <property type="nucleotide sequence ID" value="XM_004993888.1"/>
</dbReference>
<dbReference type="InterPro" id="IPR020396">
    <property type="entry name" value="NADH_UbQ_OxRdtase_CS"/>
</dbReference>
<feature type="region of interest" description="Disordered" evidence="9">
    <location>
        <begin position="19"/>
        <end position="42"/>
    </location>
</feature>
<dbReference type="PANTHER" id="PTHR10884:SF14">
    <property type="entry name" value="NADH DEHYDROGENASE [UBIQUINONE] IRON-SULFUR PROTEIN 3, MITOCHONDRIAL"/>
    <property type="match status" value="1"/>
</dbReference>
<evidence type="ECO:0000256" key="6">
    <source>
        <dbReference type="ARBA" id="ARBA00023075"/>
    </source>
</evidence>
<name>F2UA89_SALR5</name>
<evidence type="ECO:0000313" key="12">
    <source>
        <dbReference type="Proteomes" id="UP000007799"/>
    </source>
</evidence>
<keyword evidence="5 8" id="KW-0520">NAD</keyword>
<comment type="similarity">
    <text evidence="2 8">Belongs to the complex I 30 kDa subunit family.</text>
</comment>
<dbReference type="GeneID" id="16074523"/>
<keyword evidence="12" id="KW-1185">Reference proteome</keyword>
<dbReference type="InterPro" id="IPR037232">
    <property type="entry name" value="NADH_quin_OxRdtase_su_C/D-like"/>
</dbReference>
<sequence length="246" mass="27884">MVSAARVLPAATAAVTAASRRSLSHSSRASDEQQTPAVMMEPPMTEERQKLEELGQFIASALPKYIQVAQVSACDELELFIAPASVLPVLTFLRDNTLCQFKVLADQCGVDIPKRANRFEIVYNLLSLRHNLRVRVRTYTDELSAVDSACSVFNAANWYEREIWDMYGVYFLGHPDLRRILTDYGFEGHPLRKDFPLSGFVEVRYDEDVKRVVCEPVELAQEFRKFDFESPWEQLPSGGTKMPAEV</sequence>
<dbReference type="eggNOG" id="KOG1713">
    <property type="taxonomic scope" value="Eukaryota"/>
</dbReference>
<dbReference type="InParanoid" id="F2UA89"/>
<dbReference type="SUPFAM" id="SSF143243">
    <property type="entry name" value="Nqo5-like"/>
    <property type="match status" value="1"/>
</dbReference>
<dbReference type="HAMAP" id="MF_01357">
    <property type="entry name" value="NDH1_NuoC"/>
    <property type="match status" value="1"/>
</dbReference>
<feature type="domain" description="NADH:ubiquinone oxidoreductase 30kDa subunit" evidence="10">
    <location>
        <begin position="81"/>
        <end position="200"/>
    </location>
</feature>
<evidence type="ECO:0000256" key="9">
    <source>
        <dbReference type="SAM" id="MobiDB-lite"/>
    </source>
</evidence>
<dbReference type="KEGG" id="sre:PTSG_12305"/>
<keyword evidence="3 8" id="KW-0813">Transport</keyword>
<evidence type="ECO:0000256" key="1">
    <source>
        <dbReference type="ARBA" id="ARBA00004173"/>
    </source>
</evidence>
<dbReference type="GO" id="GO:0016651">
    <property type="term" value="F:oxidoreductase activity, acting on NAD(P)H"/>
    <property type="evidence" value="ECO:0007669"/>
    <property type="project" value="InterPro"/>
</dbReference>
<dbReference type="GO" id="GO:0016020">
    <property type="term" value="C:membrane"/>
    <property type="evidence" value="ECO:0007669"/>
    <property type="project" value="UniProtKB-ARBA"/>
</dbReference>
<dbReference type="EMBL" id="GL832966">
    <property type="protein sequence ID" value="EGD73664.1"/>
    <property type="molecule type" value="Genomic_DNA"/>
</dbReference>
<dbReference type="NCBIfam" id="NF004733">
    <property type="entry name" value="PRK06074.1-5"/>
    <property type="match status" value="1"/>
</dbReference>
<reference evidence="11" key="1">
    <citation type="submission" date="2009-08" db="EMBL/GenBank/DDBJ databases">
        <title>Annotation of Salpingoeca rosetta.</title>
        <authorList>
            <consortium name="The Broad Institute Genome Sequencing Platform"/>
            <person name="Russ C."/>
            <person name="Cuomo C."/>
            <person name="Burger G."/>
            <person name="Gray M.W."/>
            <person name="Holland P.W.H."/>
            <person name="King N."/>
            <person name="Lang F.B.F."/>
            <person name="Roger A.J."/>
            <person name="Ruiz-Trillo I."/>
            <person name="Young S.K."/>
            <person name="Zeng Q."/>
            <person name="Gargeya S."/>
            <person name="Alvarado L."/>
            <person name="Berlin A."/>
            <person name="Chapman S.B."/>
            <person name="Chen Z."/>
            <person name="Freedman E."/>
            <person name="Gellesch M."/>
            <person name="Goldberg J."/>
            <person name="Griggs A."/>
            <person name="Gujja S."/>
            <person name="Heilman E."/>
            <person name="Heiman D."/>
            <person name="Howarth C."/>
            <person name="Mehta T."/>
            <person name="Neiman D."/>
            <person name="Pearson M."/>
            <person name="Roberts A."/>
            <person name="Saif S."/>
            <person name="Shea T."/>
            <person name="Shenoy N."/>
            <person name="Sisk P."/>
            <person name="Stolte C."/>
            <person name="Sykes S."/>
            <person name="White J."/>
            <person name="Yandava C."/>
            <person name="Haas B."/>
            <person name="Nusbaum C."/>
            <person name="Birren B."/>
        </authorList>
    </citation>
    <scope>NUCLEOTIDE SEQUENCE [LARGE SCALE GENOMIC DNA]</scope>
    <source>
        <strain evidence="11">ATCC 50818</strain>
    </source>
</reference>
<evidence type="ECO:0000259" key="10">
    <source>
        <dbReference type="Pfam" id="PF00329"/>
    </source>
</evidence>
<dbReference type="Pfam" id="PF00329">
    <property type="entry name" value="Complex1_30kDa"/>
    <property type="match status" value="1"/>
</dbReference>
<dbReference type="Gene3D" id="3.30.460.80">
    <property type="entry name" value="NADH:ubiquinone oxidoreductase, 30kDa subunit"/>
    <property type="match status" value="1"/>
</dbReference>
<evidence type="ECO:0000313" key="11">
    <source>
        <dbReference type="EMBL" id="EGD73664.1"/>
    </source>
</evidence>
<keyword evidence="4 8" id="KW-1278">Translocase</keyword>
<keyword evidence="6" id="KW-0830">Ubiquinone</keyword>
<evidence type="ECO:0000256" key="8">
    <source>
        <dbReference type="RuleBase" id="RU003456"/>
    </source>
</evidence>